<dbReference type="Proteomes" id="UP000092714">
    <property type="component" value="Unassembled WGS sequence"/>
</dbReference>
<accession>A0A1B8RT76</accession>
<protein>
    <submittedName>
        <fullName evidence="1">Uncharacterized protein</fullName>
    </submittedName>
</protein>
<organism evidence="1 2">
    <name type="scientific">Clostridium paraputrificum</name>
    <dbReference type="NCBI Taxonomy" id="29363"/>
    <lineage>
        <taxon>Bacteria</taxon>
        <taxon>Bacillati</taxon>
        <taxon>Bacillota</taxon>
        <taxon>Clostridia</taxon>
        <taxon>Eubacteriales</taxon>
        <taxon>Clostridiaceae</taxon>
        <taxon>Clostridium</taxon>
    </lineage>
</organism>
<sequence>MRERTIYECEHCNKKKLINKTQMKKHENMCWFNSKNRTCLTCSHYEYEPGYLEPHPELDGCPCERVEAIRYCYLNDTQLDKKPIINCKDLREKEELM</sequence>
<dbReference type="RefSeq" id="WP_065254346.1">
    <property type="nucleotide sequence ID" value="NZ_MAPZ01000010.1"/>
</dbReference>
<name>A0A1B8RT76_9CLOT</name>
<evidence type="ECO:0000313" key="2">
    <source>
        <dbReference type="Proteomes" id="UP000092714"/>
    </source>
</evidence>
<gene>
    <name evidence="1" type="ORF">CP373A1_03150</name>
</gene>
<dbReference type="OrthoDB" id="2087281at2"/>
<proteinExistence type="predicted"/>
<reference evidence="1 2" key="1">
    <citation type="submission" date="2016-06" db="EMBL/GenBank/DDBJ databases">
        <authorList>
            <person name="Kjaerup R.B."/>
            <person name="Dalgaard T.S."/>
            <person name="Juul-Madsen H.R."/>
        </authorList>
    </citation>
    <scope>NUCLEOTIDE SEQUENCE [LARGE SCALE GENOMIC DNA]</scope>
    <source>
        <strain evidence="1 2">373-A1</strain>
    </source>
</reference>
<evidence type="ECO:0000313" key="1">
    <source>
        <dbReference type="EMBL" id="OBY11934.1"/>
    </source>
</evidence>
<keyword evidence="2" id="KW-1185">Reference proteome</keyword>
<comment type="caution">
    <text evidence="1">The sequence shown here is derived from an EMBL/GenBank/DDBJ whole genome shotgun (WGS) entry which is preliminary data.</text>
</comment>
<dbReference type="AlphaFoldDB" id="A0A1B8RT76"/>
<dbReference type="EMBL" id="MAPZ01000010">
    <property type="protein sequence ID" value="OBY11934.1"/>
    <property type="molecule type" value="Genomic_DNA"/>
</dbReference>